<evidence type="ECO:0000256" key="7">
    <source>
        <dbReference type="ARBA" id="ARBA00023125"/>
    </source>
</evidence>
<dbReference type="GO" id="GO:0030983">
    <property type="term" value="F:mismatched DNA binding"/>
    <property type="evidence" value="ECO:0007669"/>
    <property type="project" value="InterPro"/>
</dbReference>
<dbReference type="Proteomes" id="UP000053599">
    <property type="component" value="Unassembled WGS sequence"/>
</dbReference>
<dbReference type="InterPro" id="IPR007696">
    <property type="entry name" value="DNA_mismatch_repair_MutS_core"/>
</dbReference>
<dbReference type="Gene3D" id="3.40.50.300">
    <property type="entry name" value="P-loop containing nucleotide triphosphate hydrolases"/>
    <property type="match status" value="1"/>
</dbReference>
<evidence type="ECO:0000259" key="12">
    <source>
        <dbReference type="PROSITE" id="PS00486"/>
    </source>
</evidence>
<dbReference type="SMART" id="SM00534">
    <property type="entry name" value="MUTSac"/>
    <property type="match status" value="1"/>
</dbReference>
<keyword evidence="7" id="KW-0238">DNA-binding</keyword>
<dbReference type="AlphaFoldDB" id="A0A0D1WY65"/>
<dbReference type="STRING" id="1016849.A0A0D1WY65"/>
<dbReference type="SMART" id="SM00533">
    <property type="entry name" value="MUTSd"/>
    <property type="match status" value="1"/>
</dbReference>
<dbReference type="GO" id="GO:0005634">
    <property type="term" value="C:nucleus"/>
    <property type="evidence" value="ECO:0007669"/>
    <property type="project" value="UniProtKB-SubCell"/>
</dbReference>
<keyword evidence="4" id="KW-0158">Chromosome</keyword>
<evidence type="ECO:0000256" key="11">
    <source>
        <dbReference type="ARBA" id="ARBA00077470"/>
    </source>
</evidence>
<dbReference type="Pfam" id="PF05192">
    <property type="entry name" value="MutS_III"/>
    <property type="match status" value="1"/>
</dbReference>
<dbReference type="SUPFAM" id="SSF52540">
    <property type="entry name" value="P-loop containing nucleoside triphosphate hydrolases"/>
    <property type="match status" value="1"/>
</dbReference>
<dbReference type="PROSITE" id="PS00486">
    <property type="entry name" value="DNA_MISMATCH_REPAIR_2"/>
    <property type="match status" value="1"/>
</dbReference>
<keyword evidence="5" id="KW-0547">Nucleotide-binding</keyword>
<gene>
    <name evidence="13" type="ORF">PV11_07603</name>
</gene>
<dbReference type="GO" id="GO:0006298">
    <property type="term" value="P:mismatch repair"/>
    <property type="evidence" value="ECO:0007669"/>
    <property type="project" value="InterPro"/>
</dbReference>
<reference evidence="13 14" key="1">
    <citation type="submission" date="2015-01" db="EMBL/GenBank/DDBJ databases">
        <title>The Genome Sequence of Exophiala sideris CBS121828.</title>
        <authorList>
            <consortium name="The Broad Institute Genomics Platform"/>
            <person name="Cuomo C."/>
            <person name="de Hoog S."/>
            <person name="Gorbushina A."/>
            <person name="Stielow B."/>
            <person name="Teixiera M."/>
            <person name="Abouelleil A."/>
            <person name="Chapman S.B."/>
            <person name="Priest M."/>
            <person name="Young S.K."/>
            <person name="Wortman J."/>
            <person name="Nusbaum C."/>
            <person name="Birren B."/>
        </authorList>
    </citation>
    <scope>NUCLEOTIDE SEQUENCE [LARGE SCALE GENOMIC DNA]</scope>
    <source>
        <strain evidence="13 14">CBS 121828</strain>
    </source>
</reference>
<dbReference type="PANTHER" id="PTHR11361:SF20">
    <property type="entry name" value="MUTS PROTEIN HOMOLOG 5"/>
    <property type="match status" value="1"/>
</dbReference>
<evidence type="ECO:0000313" key="13">
    <source>
        <dbReference type="EMBL" id="KIV80076.1"/>
    </source>
</evidence>
<feature type="domain" description="DNA mismatch repair proteins mutS family" evidence="12">
    <location>
        <begin position="675"/>
        <end position="691"/>
    </location>
</feature>
<organism evidence="13 14">
    <name type="scientific">Exophiala sideris</name>
    <dbReference type="NCBI Taxonomy" id="1016849"/>
    <lineage>
        <taxon>Eukaryota</taxon>
        <taxon>Fungi</taxon>
        <taxon>Dikarya</taxon>
        <taxon>Ascomycota</taxon>
        <taxon>Pezizomycotina</taxon>
        <taxon>Eurotiomycetes</taxon>
        <taxon>Chaetothyriomycetidae</taxon>
        <taxon>Chaetothyriales</taxon>
        <taxon>Herpotrichiellaceae</taxon>
        <taxon>Exophiala</taxon>
    </lineage>
</organism>
<evidence type="ECO:0000256" key="3">
    <source>
        <dbReference type="ARBA" id="ARBA00006271"/>
    </source>
</evidence>
<dbReference type="OrthoDB" id="29596at2759"/>
<evidence type="ECO:0000256" key="8">
    <source>
        <dbReference type="ARBA" id="ARBA00023242"/>
    </source>
</evidence>
<evidence type="ECO:0000313" key="14">
    <source>
        <dbReference type="Proteomes" id="UP000053599"/>
    </source>
</evidence>
<sequence>MALDIGGKGKVGCAYYAAGEERLFCMEELVLGGVDVIEKLRVDIQPTTVIVSPRCVAMTEQSESQIRRQTSLVDDESDQPPLSYDTEVRPQSEFYYEGGLNKLLSLSCIDNQGNNGRFLVPGDLDFYAEDLRPDEVGLTAQRGRLLQTSTRLDLSNEISIGCAGAVIGYLQRRRSAAYLPDDPNASLAFRILHFEMFSLRGVMLISAETLASLQAIQPEGYSNAVKQSVGASRAKDDMSVHALFQRHARTPQGKTLVRRAFLRPSLDIDQINCRLDFISVFVRPENQLQCQKLSKSLSKVRNMRKTMTELHKGIESGKQNETAFKHGVWSALLEFCFHTIDIVDRLFEVIGADHVPLCMRAVEVLDRRSLRRIGQMINAVVDIDLTVEKLRTVVKRGVDERLDEVKDVYDGMEEILREQAIETARQIPLGVNFELDIVYFPHMGFHITIPLDETAGQPIYDGKEIGWQHSFTTARQAYFKDGAMREMDEDLGDLYAVICELEIEIAYDLAQKVLEEEKLLIAASDLCGELDCSLAFAHCAHEYKLTRPRMTHDNIIDIRGGRHLLQELWVPSYVPNDTFLVGGGGGDDDAPDGPCMLLLTGPNYSGKSVYQKQVALAVYMAQIGSFVPADSAIIGITDKIFTRITTKETVSKIQSAFMIDIQQVAIALNSCTRRSLVVIDEFGKGTDSCDGAGLAAGVFLHLLSLGPEAPKALVATHFHEIFDIELFSDVKNISFAHMEVRVHAREDASSLECQSDITYLYNLQPGRSDLSYGTQCAAMNGIPGHIVERSCELALLAREGKDLIAVCSAPSKDDVAELEAAEIAAELFMGRDFGEQMTREELLSSLDVMLEWVPGDIEEVGV</sequence>
<dbReference type="Pfam" id="PF00488">
    <property type="entry name" value="MutS_V"/>
    <property type="match status" value="1"/>
</dbReference>
<evidence type="ECO:0000256" key="4">
    <source>
        <dbReference type="ARBA" id="ARBA00022454"/>
    </source>
</evidence>
<dbReference type="InterPro" id="IPR036187">
    <property type="entry name" value="DNA_mismatch_repair_MutS_sf"/>
</dbReference>
<proteinExistence type="inferred from homology"/>
<comment type="subcellular location">
    <subcellularLocation>
        <location evidence="2">Chromosome</location>
    </subcellularLocation>
    <subcellularLocation>
        <location evidence="1">Nucleus</location>
    </subcellularLocation>
</comment>
<evidence type="ECO:0000256" key="1">
    <source>
        <dbReference type="ARBA" id="ARBA00004123"/>
    </source>
</evidence>
<dbReference type="Gene3D" id="1.10.1420.10">
    <property type="match status" value="1"/>
</dbReference>
<dbReference type="GO" id="GO:0140664">
    <property type="term" value="F:ATP-dependent DNA damage sensor activity"/>
    <property type="evidence" value="ECO:0007669"/>
    <property type="project" value="InterPro"/>
</dbReference>
<evidence type="ECO:0000256" key="10">
    <source>
        <dbReference type="ARBA" id="ARBA00073549"/>
    </source>
</evidence>
<dbReference type="GO" id="GO:0005694">
    <property type="term" value="C:chromosome"/>
    <property type="evidence" value="ECO:0007669"/>
    <property type="project" value="UniProtKB-SubCell"/>
</dbReference>
<evidence type="ECO:0000256" key="2">
    <source>
        <dbReference type="ARBA" id="ARBA00004286"/>
    </source>
</evidence>
<dbReference type="HOGENOM" id="CLU_002472_8_0_1"/>
<name>A0A0D1WY65_9EURO</name>
<evidence type="ECO:0000256" key="9">
    <source>
        <dbReference type="ARBA" id="ARBA00023254"/>
    </source>
</evidence>
<dbReference type="InterPro" id="IPR000432">
    <property type="entry name" value="DNA_mismatch_repair_MutS_C"/>
</dbReference>
<accession>A0A0D1WY65</accession>
<dbReference type="FunFam" id="3.40.50.300:FF:001067">
    <property type="entry name" value="DNA mismatch repair protein MSH5"/>
    <property type="match status" value="1"/>
</dbReference>
<protein>
    <recommendedName>
        <fullName evidence="10">DNA mismatch repair protein MSH5</fullName>
    </recommendedName>
    <alternativeName>
        <fullName evidence="11">MutS protein homolog 5</fullName>
    </alternativeName>
</protein>
<dbReference type="GO" id="GO:0051026">
    <property type="term" value="P:chiasma assembly"/>
    <property type="evidence" value="ECO:0007669"/>
    <property type="project" value="TreeGrafter"/>
</dbReference>
<keyword evidence="9" id="KW-0469">Meiosis</keyword>
<dbReference type="SUPFAM" id="SSF48334">
    <property type="entry name" value="DNA repair protein MutS, domain III"/>
    <property type="match status" value="1"/>
</dbReference>
<comment type="similarity">
    <text evidence="3">Belongs to the DNA mismatch repair MutS family.</text>
</comment>
<keyword evidence="8" id="KW-0539">Nucleus</keyword>
<evidence type="ECO:0000256" key="6">
    <source>
        <dbReference type="ARBA" id="ARBA00022840"/>
    </source>
</evidence>
<dbReference type="PANTHER" id="PTHR11361">
    <property type="entry name" value="DNA MISMATCH REPAIR PROTEIN MUTS FAMILY MEMBER"/>
    <property type="match status" value="1"/>
</dbReference>
<evidence type="ECO:0000256" key="5">
    <source>
        <dbReference type="ARBA" id="ARBA00022741"/>
    </source>
</evidence>
<dbReference type="EMBL" id="KN846953">
    <property type="protein sequence ID" value="KIV80076.1"/>
    <property type="molecule type" value="Genomic_DNA"/>
</dbReference>
<dbReference type="CDD" id="cd03281">
    <property type="entry name" value="ABC_MSH5_euk"/>
    <property type="match status" value="1"/>
</dbReference>
<dbReference type="InterPro" id="IPR045076">
    <property type="entry name" value="MutS"/>
</dbReference>
<dbReference type="InterPro" id="IPR027417">
    <property type="entry name" value="P-loop_NTPase"/>
</dbReference>
<keyword evidence="6" id="KW-0067">ATP-binding</keyword>
<dbReference type="GO" id="GO:0005524">
    <property type="term" value="F:ATP binding"/>
    <property type="evidence" value="ECO:0007669"/>
    <property type="project" value="UniProtKB-KW"/>
</dbReference>